<reference evidence="2" key="1">
    <citation type="submission" date="2022-11" db="UniProtKB">
        <authorList>
            <consortium name="WormBaseParasite"/>
        </authorList>
    </citation>
    <scope>IDENTIFICATION</scope>
</reference>
<keyword evidence="1" id="KW-1185">Reference proteome</keyword>
<dbReference type="AlphaFoldDB" id="A0A915D4H5"/>
<name>A0A915D4H5_9BILA</name>
<dbReference type="Proteomes" id="UP000887574">
    <property type="component" value="Unplaced"/>
</dbReference>
<evidence type="ECO:0000313" key="2">
    <source>
        <dbReference type="WBParaSite" id="jg15761"/>
    </source>
</evidence>
<sequence length="127" mass="13647">MANTRKWTTPRVVTLVCSTPWTPSIGFLEEGGDRQGRGVCVCAGVVVAVATGLSGGQLIRPCTTDHDLSALYCLLPSHCQPSITLFFFLIFSLSGWTEGGEGYPPNSLLPSFYLHVCSYNSSSIIKS</sequence>
<protein>
    <submittedName>
        <fullName evidence="2">Uncharacterized protein</fullName>
    </submittedName>
</protein>
<organism evidence="1 2">
    <name type="scientific">Ditylenchus dipsaci</name>
    <dbReference type="NCBI Taxonomy" id="166011"/>
    <lineage>
        <taxon>Eukaryota</taxon>
        <taxon>Metazoa</taxon>
        <taxon>Ecdysozoa</taxon>
        <taxon>Nematoda</taxon>
        <taxon>Chromadorea</taxon>
        <taxon>Rhabditida</taxon>
        <taxon>Tylenchina</taxon>
        <taxon>Tylenchomorpha</taxon>
        <taxon>Sphaerularioidea</taxon>
        <taxon>Anguinidae</taxon>
        <taxon>Anguininae</taxon>
        <taxon>Ditylenchus</taxon>
    </lineage>
</organism>
<dbReference type="WBParaSite" id="jg15761">
    <property type="protein sequence ID" value="jg15761"/>
    <property type="gene ID" value="jg15761"/>
</dbReference>
<accession>A0A915D4H5</accession>
<proteinExistence type="predicted"/>
<evidence type="ECO:0000313" key="1">
    <source>
        <dbReference type="Proteomes" id="UP000887574"/>
    </source>
</evidence>